<dbReference type="Gene3D" id="3.40.50.10700">
    <property type="entry name" value="AF0625-like"/>
    <property type="match status" value="1"/>
</dbReference>
<name>D8LBU1_ECTSI</name>
<dbReference type="Proteomes" id="UP000002630">
    <property type="component" value="Linkage Group LG01"/>
</dbReference>
<dbReference type="eggNOG" id="ENOG502QRIE">
    <property type="taxonomic scope" value="Eukaryota"/>
</dbReference>
<dbReference type="GO" id="GO:0051499">
    <property type="term" value="F:D-aminoacyl-tRNA deacylase activity"/>
    <property type="evidence" value="ECO:0007669"/>
    <property type="project" value="InterPro"/>
</dbReference>
<gene>
    <name evidence="1" type="ORF">Esi_0000_0643</name>
</gene>
<evidence type="ECO:0008006" key="3">
    <source>
        <dbReference type="Google" id="ProtNLM"/>
    </source>
</evidence>
<dbReference type="EMBL" id="FN647682">
    <property type="protein sequence ID" value="CBN76800.1"/>
    <property type="molecule type" value="Genomic_DNA"/>
</dbReference>
<keyword evidence="2" id="KW-1185">Reference proteome</keyword>
<protein>
    <recommendedName>
        <fullName evidence="3">D-aminoacyl-tRNA deacylase</fullName>
    </recommendedName>
</protein>
<dbReference type="InParanoid" id="D8LBU1"/>
<dbReference type="STRING" id="2880.D8LBU1"/>
<dbReference type="OrthoDB" id="192183at2759"/>
<dbReference type="OMA" id="IGKPNNF"/>
<dbReference type="SUPFAM" id="SSF142535">
    <property type="entry name" value="AF0625-like"/>
    <property type="match status" value="1"/>
</dbReference>
<dbReference type="Pfam" id="PF04414">
    <property type="entry name" value="tRNA_deacylase"/>
    <property type="match status" value="1"/>
</dbReference>
<accession>D8LBU1</accession>
<dbReference type="PANTHER" id="PTHR34667:SF1">
    <property type="entry name" value="D-AMINOACYL-TRNA DEACYLASE"/>
    <property type="match status" value="1"/>
</dbReference>
<dbReference type="InterPro" id="IPR007508">
    <property type="entry name" value="DtdA"/>
</dbReference>
<proteinExistence type="predicted"/>
<dbReference type="EMBL" id="FN649726">
    <property type="protein sequence ID" value="CBN76800.1"/>
    <property type="molecule type" value="Genomic_DNA"/>
</dbReference>
<dbReference type="AlphaFoldDB" id="D8LBU1"/>
<evidence type="ECO:0000313" key="2">
    <source>
        <dbReference type="Proteomes" id="UP000002630"/>
    </source>
</evidence>
<reference evidence="1 2" key="1">
    <citation type="journal article" date="2010" name="Nature">
        <title>The Ectocarpus genome and the independent evolution of multicellularity in brown algae.</title>
        <authorList>
            <person name="Cock J.M."/>
            <person name="Sterck L."/>
            <person name="Rouze P."/>
            <person name="Scornet D."/>
            <person name="Allen A.E."/>
            <person name="Amoutzias G."/>
            <person name="Anthouard V."/>
            <person name="Artiguenave F."/>
            <person name="Aury J.M."/>
            <person name="Badger J.H."/>
            <person name="Beszteri B."/>
            <person name="Billiau K."/>
            <person name="Bonnet E."/>
            <person name="Bothwell J.H."/>
            <person name="Bowler C."/>
            <person name="Boyen C."/>
            <person name="Brownlee C."/>
            <person name="Carrano C.J."/>
            <person name="Charrier B."/>
            <person name="Cho G.Y."/>
            <person name="Coelho S.M."/>
            <person name="Collen J."/>
            <person name="Corre E."/>
            <person name="Da Silva C."/>
            <person name="Delage L."/>
            <person name="Delaroque N."/>
            <person name="Dittami S.M."/>
            <person name="Doulbeau S."/>
            <person name="Elias M."/>
            <person name="Farnham G."/>
            <person name="Gachon C.M."/>
            <person name="Gschloessl B."/>
            <person name="Heesch S."/>
            <person name="Jabbari K."/>
            <person name="Jubin C."/>
            <person name="Kawai H."/>
            <person name="Kimura K."/>
            <person name="Kloareg B."/>
            <person name="Kupper F.C."/>
            <person name="Lang D."/>
            <person name="Le Bail A."/>
            <person name="Leblanc C."/>
            <person name="Lerouge P."/>
            <person name="Lohr M."/>
            <person name="Lopez P.J."/>
            <person name="Martens C."/>
            <person name="Maumus F."/>
            <person name="Michel G."/>
            <person name="Miranda-Saavedra D."/>
            <person name="Morales J."/>
            <person name="Moreau H."/>
            <person name="Motomura T."/>
            <person name="Nagasato C."/>
            <person name="Napoli C.A."/>
            <person name="Nelson D.R."/>
            <person name="Nyvall-Collen P."/>
            <person name="Peters A.F."/>
            <person name="Pommier C."/>
            <person name="Potin P."/>
            <person name="Poulain J."/>
            <person name="Quesneville H."/>
            <person name="Read B."/>
            <person name="Rensing S.A."/>
            <person name="Ritter A."/>
            <person name="Rousvoal S."/>
            <person name="Samanta M."/>
            <person name="Samson G."/>
            <person name="Schroeder D.C."/>
            <person name="Segurens B."/>
            <person name="Strittmatter M."/>
            <person name="Tonon T."/>
            <person name="Tregear J.W."/>
            <person name="Valentin K."/>
            <person name="von Dassow P."/>
            <person name="Yamagishi T."/>
            <person name="Van de Peer Y."/>
            <person name="Wincker P."/>
        </authorList>
    </citation>
    <scope>NUCLEOTIDE SEQUENCE [LARGE SCALE GENOMIC DNA]</scope>
    <source>
        <strain evidence="2">Ec32 / CCAP1310/4</strain>
    </source>
</reference>
<organism evidence="1 2">
    <name type="scientific">Ectocarpus siliculosus</name>
    <name type="common">Brown alga</name>
    <name type="synonym">Conferva siliculosa</name>
    <dbReference type="NCBI Taxonomy" id="2880"/>
    <lineage>
        <taxon>Eukaryota</taxon>
        <taxon>Sar</taxon>
        <taxon>Stramenopiles</taxon>
        <taxon>Ochrophyta</taxon>
        <taxon>PX clade</taxon>
        <taxon>Phaeophyceae</taxon>
        <taxon>Ectocarpales</taxon>
        <taxon>Ectocarpaceae</taxon>
        <taxon>Ectocarpus</taxon>
    </lineage>
</organism>
<dbReference type="PANTHER" id="PTHR34667">
    <property type="entry name" value="D-AMINOACYL-TRNA DEACYLASE"/>
    <property type="match status" value="1"/>
</dbReference>
<sequence length="323" mass="34382">MAEALLARGNWLETEPGVERDGTRNGKAYRHKHSPTSLWLVEGRLLDLDDADRRWASASSVGSTDEKPSREQREPLALPSDVVFLSKHVAKSGVPALCVHPIGVPNPSSSKEAGGKPGRCPPPSPRLAGCLRELGRAAREAGLDSSFDTTLEVTHHGPWLETPAMFVEIGSSEEHWGRADAAEVWANVLTRMLGLDGSPAGDINWRDLDPAARAERSAFVCIGGGHYAPKPGDLARRSGSYVGHMLASYALDFGRGGGEGTWREAVTEAVRSTRAAFPGAGGGVAGGVGALVDKKAFRARERAALLEHLGTLGVEHRFKSSEC</sequence>
<evidence type="ECO:0000313" key="1">
    <source>
        <dbReference type="EMBL" id="CBN76800.1"/>
    </source>
</evidence>
<dbReference type="Gene3D" id="3.40.630.50">
    <property type="entry name" value="AF0625-like"/>
    <property type="match status" value="1"/>
</dbReference>